<dbReference type="PANTHER" id="PTHR42859:SF10">
    <property type="entry name" value="DIMETHYLSULFOXIDE REDUCTASE CHAIN B"/>
    <property type="match status" value="1"/>
</dbReference>
<accession>A0A523QID6</accession>
<dbReference type="Gene3D" id="3.30.70.20">
    <property type="match status" value="2"/>
</dbReference>
<keyword evidence="4" id="KW-0249">Electron transport</keyword>
<feature type="domain" description="4Fe-4S ferredoxin-type" evidence="7">
    <location>
        <begin position="10"/>
        <end position="40"/>
    </location>
</feature>
<evidence type="ECO:0000256" key="5">
    <source>
        <dbReference type="ARBA" id="ARBA00023004"/>
    </source>
</evidence>
<gene>
    <name evidence="8" type="ORF">E3J95_04695</name>
</gene>
<dbReference type="PANTHER" id="PTHR42859">
    <property type="entry name" value="OXIDOREDUCTASE"/>
    <property type="match status" value="1"/>
</dbReference>
<dbReference type="PROSITE" id="PS51379">
    <property type="entry name" value="4FE4S_FER_2"/>
    <property type="match status" value="1"/>
</dbReference>
<dbReference type="GO" id="GO:0046872">
    <property type="term" value="F:metal ion binding"/>
    <property type="evidence" value="ECO:0007669"/>
    <property type="project" value="UniProtKB-KW"/>
</dbReference>
<evidence type="ECO:0000256" key="2">
    <source>
        <dbReference type="ARBA" id="ARBA00022485"/>
    </source>
</evidence>
<keyword evidence="6" id="KW-0411">Iron-sulfur</keyword>
<dbReference type="Proteomes" id="UP000320781">
    <property type="component" value="Unassembled WGS sequence"/>
</dbReference>
<evidence type="ECO:0000259" key="7">
    <source>
        <dbReference type="PROSITE" id="PS51379"/>
    </source>
</evidence>
<dbReference type="PROSITE" id="PS00198">
    <property type="entry name" value="4FE4S_FER_1"/>
    <property type="match status" value="1"/>
</dbReference>
<sequence>GAISRNEETGAMVIAPNLCIGCKMCVIVCPLAGCLINPHGGTIMKCDLCGGDPQCVKYCEFGALEFVDADEVAYIKRKTGADKLAEALKRIA</sequence>
<keyword evidence="2" id="KW-0004">4Fe-4S</keyword>
<dbReference type="EMBL" id="SOKU01000231">
    <property type="protein sequence ID" value="TES85317.1"/>
    <property type="molecule type" value="Genomic_DNA"/>
</dbReference>
<organism evidence="8 9">
    <name type="scientific">Aerophobetes bacterium</name>
    <dbReference type="NCBI Taxonomy" id="2030807"/>
    <lineage>
        <taxon>Bacteria</taxon>
        <taxon>Candidatus Aerophobota</taxon>
    </lineage>
</organism>
<keyword evidence="5" id="KW-0408">Iron</keyword>
<dbReference type="SUPFAM" id="SSF54862">
    <property type="entry name" value="4Fe-4S ferredoxins"/>
    <property type="match status" value="1"/>
</dbReference>
<dbReference type="InterPro" id="IPR017896">
    <property type="entry name" value="4Fe4S_Fe-S-bd"/>
</dbReference>
<reference evidence="8 9" key="1">
    <citation type="submission" date="2019-03" db="EMBL/GenBank/DDBJ databases">
        <title>Metabolic potential of uncultured bacteria and archaea associated with petroleum seepage in deep-sea sediments.</title>
        <authorList>
            <person name="Dong X."/>
            <person name="Hubert C."/>
        </authorList>
    </citation>
    <scope>NUCLEOTIDE SEQUENCE [LARGE SCALE GENOMIC DNA]</scope>
    <source>
        <strain evidence="8">E44_bin92</strain>
    </source>
</reference>
<dbReference type="Pfam" id="PF13247">
    <property type="entry name" value="Fer4_11"/>
    <property type="match status" value="1"/>
</dbReference>
<dbReference type="InterPro" id="IPR017900">
    <property type="entry name" value="4Fe4S_Fe_S_CS"/>
</dbReference>
<proteinExistence type="predicted"/>
<dbReference type="AlphaFoldDB" id="A0A523QID6"/>
<evidence type="ECO:0000313" key="8">
    <source>
        <dbReference type="EMBL" id="TES85317.1"/>
    </source>
</evidence>
<keyword evidence="3" id="KW-0479">Metal-binding</keyword>
<feature type="non-terminal residue" evidence="8">
    <location>
        <position position="1"/>
    </location>
</feature>
<name>A0A523QID6_UNCAE</name>
<comment type="caution">
    <text evidence="8">The sequence shown here is derived from an EMBL/GenBank/DDBJ whole genome shotgun (WGS) entry which is preliminary data.</text>
</comment>
<evidence type="ECO:0000313" key="9">
    <source>
        <dbReference type="Proteomes" id="UP000320781"/>
    </source>
</evidence>
<evidence type="ECO:0000256" key="3">
    <source>
        <dbReference type="ARBA" id="ARBA00022723"/>
    </source>
</evidence>
<keyword evidence="1" id="KW-0813">Transport</keyword>
<evidence type="ECO:0000256" key="4">
    <source>
        <dbReference type="ARBA" id="ARBA00022982"/>
    </source>
</evidence>
<protein>
    <submittedName>
        <fullName evidence="8">4Fe-4S dicluster domain-containing protein</fullName>
    </submittedName>
</protein>
<evidence type="ECO:0000256" key="6">
    <source>
        <dbReference type="ARBA" id="ARBA00023014"/>
    </source>
</evidence>
<evidence type="ECO:0000256" key="1">
    <source>
        <dbReference type="ARBA" id="ARBA00022448"/>
    </source>
</evidence>
<dbReference type="InterPro" id="IPR050294">
    <property type="entry name" value="RnfB_subfamily"/>
</dbReference>
<dbReference type="GO" id="GO:0051539">
    <property type="term" value="F:4 iron, 4 sulfur cluster binding"/>
    <property type="evidence" value="ECO:0007669"/>
    <property type="project" value="UniProtKB-KW"/>
</dbReference>